<proteinExistence type="predicted"/>
<dbReference type="RefSeq" id="WP_176225163.1">
    <property type="nucleotide sequence ID" value="NZ_FXAM01000001.1"/>
</dbReference>
<dbReference type="Proteomes" id="UP000192923">
    <property type="component" value="Unassembled WGS sequence"/>
</dbReference>
<keyword evidence="2" id="KW-1185">Reference proteome</keyword>
<organism evidence="1 2">
    <name type="scientific">Methylomagnum ishizawai</name>
    <dbReference type="NCBI Taxonomy" id="1760988"/>
    <lineage>
        <taxon>Bacteria</taxon>
        <taxon>Pseudomonadati</taxon>
        <taxon>Pseudomonadota</taxon>
        <taxon>Gammaproteobacteria</taxon>
        <taxon>Methylococcales</taxon>
        <taxon>Methylococcaceae</taxon>
        <taxon>Methylomagnum</taxon>
    </lineage>
</organism>
<dbReference type="STRING" id="1760988.SAMN02949497_1919"/>
<dbReference type="AlphaFoldDB" id="A0A1Y6CVD8"/>
<evidence type="ECO:0000313" key="2">
    <source>
        <dbReference type="Proteomes" id="UP000192923"/>
    </source>
</evidence>
<name>A0A1Y6CVD8_9GAMM</name>
<reference evidence="1 2" key="1">
    <citation type="submission" date="2016-12" db="EMBL/GenBank/DDBJ databases">
        <authorList>
            <person name="Song W.-J."/>
            <person name="Kurnit D.M."/>
        </authorList>
    </citation>
    <scope>NUCLEOTIDE SEQUENCE [LARGE SCALE GENOMIC DNA]</scope>
    <source>
        <strain evidence="1 2">175</strain>
    </source>
</reference>
<accession>A0A1Y6CVD8</accession>
<evidence type="ECO:0000313" key="1">
    <source>
        <dbReference type="EMBL" id="SMF94598.1"/>
    </source>
</evidence>
<protein>
    <submittedName>
        <fullName evidence="1">Uncharacterized protein</fullName>
    </submittedName>
</protein>
<sequence length="131" mass="13923">MEAGEKPRTGQVESRLAQIRAMFRERGFDPIAVVIEEIQAGPRVVGGIVMGLSASETVSAALGVAKLEAEWEKIELAKNPPAGKRGGARVTVNPDGSVQTDIFADLESISDEQLEQRIARRQEALGIVGAG</sequence>
<dbReference type="EMBL" id="FXAM01000001">
    <property type="protein sequence ID" value="SMF94598.1"/>
    <property type="molecule type" value="Genomic_DNA"/>
</dbReference>
<gene>
    <name evidence="1" type="ORF">SAMN02949497_1919</name>
</gene>